<sequence>MPKFANHPLLLCGFRPFFLYTAGYAVLALGVWLLLLSGLLPAPDLAGGLPAWHAHEMIYGFAMASVAGFLLTAVPEFTGGAGFGRKRLLGLALLWLGARLAFGLSAWLGVWPAALCNLGLSAVLLATLAPPIWRDPGRPQMSFLYALAALGLLEAGFFVAGARGTAAMPWMYAANGVAMILIVATVSRISMRIVNGEGAGAGYLARPPRRNLATWSIALCTAAEFFLPGSPVAGWLALAAAAAILNLLNDWHIGRALLQRWALMLYLVYWLMAAGYAVMGASLLLDGALVSAGRHVLMAGAMSLAIFTVMCIAGRNHAGYALERRLWVVAAACAIVAAALLRVAAARAPALLALAGLVWMGGFALYLAHSWRILSGPRPDRADGCDGPVRAVAEASDFAC</sequence>
<dbReference type="InterPro" id="IPR010266">
    <property type="entry name" value="NnrS"/>
</dbReference>
<feature type="transmembrane region" description="Helical" evidence="1">
    <location>
        <begin position="87"/>
        <end position="104"/>
    </location>
</feature>
<comment type="caution">
    <text evidence="2">The sequence shown here is derived from an EMBL/GenBank/DDBJ whole genome shotgun (WGS) entry which is preliminary data.</text>
</comment>
<keyword evidence="1" id="KW-0812">Transmembrane</keyword>
<keyword evidence="3" id="KW-1185">Reference proteome</keyword>
<evidence type="ECO:0000256" key="1">
    <source>
        <dbReference type="SAM" id="Phobius"/>
    </source>
</evidence>
<protein>
    <submittedName>
        <fullName evidence="2">NnrS family protein</fullName>
    </submittedName>
</protein>
<feature type="transmembrane region" description="Helical" evidence="1">
    <location>
        <begin position="170"/>
        <end position="191"/>
    </location>
</feature>
<dbReference type="EMBL" id="JAQQXR010000003">
    <property type="protein sequence ID" value="MDC8757915.1"/>
    <property type="molecule type" value="Genomic_DNA"/>
</dbReference>
<feature type="transmembrane region" description="Helical" evidence="1">
    <location>
        <begin position="57"/>
        <end position="75"/>
    </location>
</feature>
<accession>A0ABT5K0D4</accession>
<organism evidence="2 3">
    <name type="scientific">Janthinobacterium fluminis</name>
    <dbReference type="NCBI Taxonomy" id="2987524"/>
    <lineage>
        <taxon>Bacteria</taxon>
        <taxon>Pseudomonadati</taxon>
        <taxon>Pseudomonadota</taxon>
        <taxon>Betaproteobacteria</taxon>
        <taxon>Burkholderiales</taxon>
        <taxon>Oxalobacteraceae</taxon>
        <taxon>Janthinobacterium</taxon>
    </lineage>
</organism>
<gene>
    <name evidence="2" type="ORF">OIK44_09970</name>
</gene>
<evidence type="ECO:0000313" key="3">
    <source>
        <dbReference type="Proteomes" id="UP001221208"/>
    </source>
</evidence>
<dbReference type="RefSeq" id="WP_273670592.1">
    <property type="nucleotide sequence ID" value="NZ_JAQQXR010000003.1"/>
</dbReference>
<feature type="transmembrane region" description="Helical" evidence="1">
    <location>
        <begin position="233"/>
        <end position="251"/>
    </location>
</feature>
<keyword evidence="1" id="KW-0472">Membrane</keyword>
<feature type="transmembrane region" description="Helical" evidence="1">
    <location>
        <begin position="142"/>
        <end position="164"/>
    </location>
</feature>
<proteinExistence type="predicted"/>
<feature type="transmembrane region" description="Helical" evidence="1">
    <location>
        <begin position="17"/>
        <end position="37"/>
    </location>
</feature>
<feature type="transmembrane region" description="Helical" evidence="1">
    <location>
        <begin position="296"/>
        <end position="314"/>
    </location>
</feature>
<keyword evidence="1" id="KW-1133">Transmembrane helix</keyword>
<evidence type="ECO:0000313" key="2">
    <source>
        <dbReference type="EMBL" id="MDC8757915.1"/>
    </source>
</evidence>
<dbReference type="Pfam" id="PF05940">
    <property type="entry name" value="NnrS"/>
    <property type="match status" value="1"/>
</dbReference>
<feature type="transmembrane region" description="Helical" evidence="1">
    <location>
        <begin position="263"/>
        <end position="284"/>
    </location>
</feature>
<reference evidence="2 3" key="1">
    <citation type="submission" date="2022-10" db="EMBL/GenBank/DDBJ databases">
        <title>Janthinobacterium sp. hw3 Genome sequencing.</title>
        <authorList>
            <person name="Park S."/>
        </authorList>
    </citation>
    <scope>NUCLEOTIDE SEQUENCE [LARGE SCALE GENOMIC DNA]</scope>
    <source>
        <strain evidence="3">hw3</strain>
    </source>
</reference>
<dbReference type="Proteomes" id="UP001221208">
    <property type="component" value="Unassembled WGS sequence"/>
</dbReference>
<feature type="transmembrane region" description="Helical" evidence="1">
    <location>
        <begin position="326"/>
        <end position="344"/>
    </location>
</feature>
<feature type="transmembrane region" description="Helical" evidence="1">
    <location>
        <begin position="350"/>
        <end position="368"/>
    </location>
</feature>
<name>A0ABT5K0D4_9BURK</name>